<reference evidence="2" key="1">
    <citation type="journal article" date="2021" name="Nat. Commun.">
        <title>Genetic determinants of endophytism in the Arabidopsis root mycobiome.</title>
        <authorList>
            <person name="Mesny F."/>
            <person name="Miyauchi S."/>
            <person name="Thiergart T."/>
            <person name="Pickel B."/>
            <person name="Atanasova L."/>
            <person name="Karlsson M."/>
            <person name="Huettel B."/>
            <person name="Barry K.W."/>
            <person name="Haridas S."/>
            <person name="Chen C."/>
            <person name="Bauer D."/>
            <person name="Andreopoulos W."/>
            <person name="Pangilinan J."/>
            <person name="LaButti K."/>
            <person name="Riley R."/>
            <person name="Lipzen A."/>
            <person name="Clum A."/>
            <person name="Drula E."/>
            <person name="Henrissat B."/>
            <person name="Kohler A."/>
            <person name="Grigoriev I.V."/>
            <person name="Martin F.M."/>
            <person name="Hacquard S."/>
        </authorList>
    </citation>
    <scope>NUCLEOTIDE SEQUENCE</scope>
    <source>
        <strain evidence="2">MPI-SDFR-AT-0120</strain>
    </source>
</reference>
<dbReference type="AlphaFoldDB" id="A0A8K0VZP4"/>
<dbReference type="SUPFAM" id="SSF82171">
    <property type="entry name" value="DPP6 N-terminal domain-like"/>
    <property type="match status" value="1"/>
</dbReference>
<comment type="caution">
    <text evidence="2">The sequence shown here is derived from an EMBL/GenBank/DDBJ whole genome shotgun (WGS) entry which is preliminary data.</text>
</comment>
<protein>
    <recommendedName>
        <fullName evidence="4">Saponin hydrolase</fullName>
    </recommendedName>
</protein>
<feature type="signal peptide" evidence="1">
    <location>
        <begin position="1"/>
        <end position="19"/>
    </location>
</feature>
<dbReference type="InterPro" id="IPR011042">
    <property type="entry name" value="6-blade_b-propeller_TolB-like"/>
</dbReference>
<keyword evidence="3" id="KW-1185">Reference proteome</keyword>
<keyword evidence="1" id="KW-0732">Signal</keyword>
<gene>
    <name evidence="2" type="ORF">FB567DRAFT_590222</name>
</gene>
<dbReference type="OrthoDB" id="10265322at2759"/>
<organism evidence="2 3">
    <name type="scientific">Paraphoma chrysanthemicola</name>
    <dbReference type="NCBI Taxonomy" id="798071"/>
    <lineage>
        <taxon>Eukaryota</taxon>
        <taxon>Fungi</taxon>
        <taxon>Dikarya</taxon>
        <taxon>Ascomycota</taxon>
        <taxon>Pezizomycotina</taxon>
        <taxon>Dothideomycetes</taxon>
        <taxon>Pleosporomycetidae</taxon>
        <taxon>Pleosporales</taxon>
        <taxon>Pleosporineae</taxon>
        <taxon>Phaeosphaeriaceae</taxon>
        <taxon>Paraphoma</taxon>
    </lineage>
</organism>
<proteinExistence type="predicted"/>
<evidence type="ECO:0000256" key="1">
    <source>
        <dbReference type="SAM" id="SignalP"/>
    </source>
</evidence>
<dbReference type="EMBL" id="JAGMVJ010000006">
    <property type="protein sequence ID" value="KAH7089403.1"/>
    <property type="molecule type" value="Genomic_DNA"/>
</dbReference>
<feature type="chain" id="PRO_5035468668" description="Saponin hydrolase" evidence="1">
    <location>
        <begin position="20"/>
        <end position="636"/>
    </location>
</feature>
<evidence type="ECO:0008006" key="4">
    <source>
        <dbReference type="Google" id="ProtNLM"/>
    </source>
</evidence>
<dbReference type="Gene3D" id="2.120.10.30">
    <property type="entry name" value="TolB, C-terminal domain"/>
    <property type="match status" value="1"/>
</dbReference>
<accession>A0A8K0VZP4</accession>
<evidence type="ECO:0000313" key="2">
    <source>
        <dbReference type="EMBL" id="KAH7089403.1"/>
    </source>
</evidence>
<dbReference type="Proteomes" id="UP000813461">
    <property type="component" value="Unassembled WGS sequence"/>
</dbReference>
<name>A0A8K0VZP4_9PLEO</name>
<sequence>MHFITASLALSVMISAALPLQSGFSSGFPSPPSPEPIEVVELPLPPVAPSQDTGACTRDINPRGTGCILRELGDYEFQAGDFSPDGNHVIINVKFAGAPAAPDPASMYDGEQLVLVKADGTTFKNGDTWKCLSCAVPEDQQKLLDPQRDYPHVFRSGDKALWGHNVFDCNGHELTSDMCTPERSHIYPIYWATIKNGVEVNGAPRELRLHPDDVHFGWSSFTDSGGQNAFFGRLQFNANPGTGNVLAPRYELVDVNLLQDPARSRQRYTAEGGEMIFHDDAVGIGELRGFSGTGDEIIYIGPTWEANNIDVSAIHLATGVVRRLTEHPEYTDPIAFSADNKWFVVMDTRGSDRQMFMSGMRHIPPLIDLVTITVASSTRNNGNRRFFQPILIDGYGDREDYFGQQVNAEGDKSAGAVNDPNWNGRADPAFSHDGTKIVYWQAIVTGRECGGFNPLPCPVPTTQGQREYRLMLARLTSRTPQEVPPVFNVPDQIPWATPFPPGSSVPQTPQSLVAGQYTLYGKISGEANVKLTSSTSDQSGSYDTVAVNYTNYSDINGYTLNGWEHVTTTILWPNPWNSLVNWYSDIEETGVVVATKKTSPDGFHLQIDAVANIFNATGTLLTTIDGVEYRQPANGT</sequence>
<evidence type="ECO:0000313" key="3">
    <source>
        <dbReference type="Proteomes" id="UP000813461"/>
    </source>
</evidence>